<keyword evidence="3" id="KW-1185">Reference proteome</keyword>
<sequence length="291" mass="30051">MPPGHGGKPRGTLPDMSDERDVAAADGRILRVHDSGSVPDERAALVWHTGSPQTGALLPPVLDACAARGIRLVSYGRPGYGGSTPNTGRDVASAASDVEVVVDALGIDRFATMGASGGGPHALACAGLLPRRVTGVVTLAGIAPYAESYDWFAGMQAPSALRSAVVGLAAREEFAKVDDFDPESFVPVDYAALEADWASLGADAGTAGAAGSRGLVDDDLAFVSPWGFDPATITSPVLVAQGGLDRVVPAAHGFWLHDRIAGSEFWERPDDGHISILRAVPAALDWLLAHS</sequence>
<dbReference type="InterPro" id="IPR000073">
    <property type="entry name" value="AB_hydrolase_1"/>
</dbReference>
<feature type="domain" description="AB hydrolase-1" evidence="1">
    <location>
        <begin position="45"/>
        <end position="276"/>
    </location>
</feature>
<evidence type="ECO:0000259" key="1">
    <source>
        <dbReference type="Pfam" id="PF00561"/>
    </source>
</evidence>
<dbReference type="SUPFAM" id="SSF53474">
    <property type="entry name" value="alpha/beta-Hydrolases"/>
    <property type="match status" value="1"/>
</dbReference>
<keyword evidence="2" id="KW-0378">Hydrolase</keyword>
<dbReference type="Pfam" id="PF00561">
    <property type="entry name" value="Abhydrolase_1"/>
    <property type="match status" value="1"/>
</dbReference>
<dbReference type="PRINTS" id="PR00111">
    <property type="entry name" value="ABHYDROLASE"/>
</dbReference>
<proteinExistence type="predicted"/>
<name>A0ABM8GJ73_9MICO</name>
<evidence type="ECO:0000313" key="3">
    <source>
        <dbReference type="Proteomes" id="UP001321486"/>
    </source>
</evidence>
<dbReference type="InterPro" id="IPR029058">
    <property type="entry name" value="AB_hydrolase_fold"/>
</dbReference>
<dbReference type="GO" id="GO:0016787">
    <property type="term" value="F:hydrolase activity"/>
    <property type="evidence" value="ECO:0007669"/>
    <property type="project" value="UniProtKB-KW"/>
</dbReference>
<evidence type="ECO:0000313" key="2">
    <source>
        <dbReference type="EMBL" id="BDZ48447.1"/>
    </source>
</evidence>
<dbReference type="Proteomes" id="UP001321486">
    <property type="component" value="Chromosome"/>
</dbReference>
<dbReference type="PANTHER" id="PTHR45763">
    <property type="entry name" value="HYDROLASE, ALPHA/BETA FOLD FAMILY PROTEIN, EXPRESSED-RELATED"/>
    <property type="match status" value="1"/>
</dbReference>
<protein>
    <submittedName>
        <fullName evidence="2">Alpha/beta hydrolase</fullName>
    </submittedName>
</protein>
<dbReference type="EMBL" id="AP027732">
    <property type="protein sequence ID" value="BDZ48447.1"/>
    <property type="molecule type" value="Genomic_DNA"/>
</dbReference>
<gene>
    <name evidence="2" type="ORF">GCM10025867_06880</name>
</gene>
<dbReference type="PANTHER" id="PTHR45763:SF46">
    <property type="entry name" value="AB HYDROLASE-1 DOMAIN-CONTAINING PROTEIN"/>
    <property type="match status" value="1"/>
</dbReference>
<organism evidence="2 3">
    <name type="scientific">Frondihabitans sucicola</name>
    <dbReference type="NCBI Taxonomy" id="1268041"/>
    <lineage>
        <taxon>Bacteria</taxon>
        <taxon>Bacillati</taxon>
        <taxon>Actinomycetota</taxon>
        <taxon>Actinomycetes</taxon>
        <taxon>Micrococcales</taxon>
        <taxon>Microbacteriaceae</taxon>
        <taxon>Frondihabitans</taxon>
    </lineage>
</organism>
<reference evidence="3" key="1">
    <citation type="journal article" date="2019" name="Int. J. Syst. Evol. Microbiol.">
        <title>The Global Catalogue of Microorganisms (GCM) 10K type strain sequencing project: providing services to taxonomists for standard genome sequencing and annotation.</title>
        <authorList>
            <consortium name="The Broad Institute Genomics Platform"/>
            <consortium name="The Broad Institute Genome Sequencing Center for Infectious Disease"/>
            <person name="Wu L."/>
            <person name="Ma J."/>
        </authorList>
    </citation>
    <scope>NUCLEOTIDE SEQUENCE [LARGE SCALE GENOMIC DNA]</scope>
    <source>
        <strain evidence="3">NBRC 108728</strain>
    </source>
</reference>
<accession>A0ABM8GJ73</accession>
<dbReference type="Gene3D" id="3.40.50.1820">
    <property type="entry name" value="alpha/beta hydrolase"/>
    <property type="match status" value="1"/>
</dbReference>